<dbReference type="InterPro" id="IPR001179">
    <property type="entry name" value="PPIase_FKBP_dom"/>
</dbReference>
<evidence type="ECO:0000256" key="1">
    <source>
        <dbReference type="ARBA" id="ARBA00000971"/>
    </source>
</evidence>
<dbReference type="SUPFAM" id="SSF54534">
    <property type="entry name" value="FKBP-like"/>
    <property type="match status" value="1"/>
</dbReference>
<keyword evidence="2 4" id="KW-0697">Rotamase</keyword>
<evidence type="ECO:0000256" key="2">
    <source>
        <dbReference type="ARBA" id="ARBA00023110"/>
    </source>
</evidence>
<dbReference type="Proteomes" id="UP000279306">
    <property type="component" value="Chromosome"/>
</dbReference>
<proteinExistence type="inferred from homology"/>
<evidence type="ECO:0000259" key="7">
    <source>
        <dbReference type="PROSITE" id="PS50059"/>
    </source>
</evidence>
<dbReference type="EMBL" id="LR134356">
    <property type="protein sequence ID" value="VEG55094.1"/>
    <property type="molecule type" value="Genomic_DNA"/>
</dbReference>
<dbReference type="STRING" id="1791.GCA_001049355_04669"/>
<evidence type="ECO:0000256" key="6">
    <source>
        <dbReference type="SAM" id="SignalP"/>
    </source>
</evidence>
<comment type="similarity">
    <text evidence="5">Belongs to the FKBP-type PPIase family.</text>
</comment>
<dbReference type="GO" id="GO:0003755">
    <property type="term" value="F:peptidyl-prolyl cis-trans isomerase activity"/>
    <property type="evidence" value="ECO:0007669"/>
    <property type="project" value="UniProtKB-UniRule"/>
</dbReference>
<keyword evidence="6" id="KW-0732">Signal</keyword>
<reference evidence="8 9" key="1">
    <citation type="submission" date="2018-12" db="EMBL/GenBank/DDBJ databases">
        <authorList>
            <consortium name="Pathogen Informatics"/>
        </authorList>
    </citation>
    <scope>NUCLEOTIDE SEQUENCE [LARGE SCALE GENOMIC DNA]</scope>
    <source>
        <strain evidence="8 9">NCTC10437</strain>
    </source>
</reference>
<feature type="domain" description="PPIase FKBP-type" evidence="7">
    <location>
        <begin position="108"/>
        <end position="195"/>
    </location>
</feature>
<dbReference type="AlphaFoldDB" id="A0A448IRW6"/>
<feature type="chain" id="PRO_5019040787" description="Peptidyl-prolyl cis-trans isomerase" evidence="6">
    <location>
        <begin position="32"/>
        <end position="196"/>
    </location>
</feature>
<dbReference type="KEGG" id="mauu:NCTC10437_02813"/>
<evidence type="ECO:0000313" key="9">
    <source>
        <dbReference type="Proteomes" id="UP000279306"/>
    </source>
</evidence>
<sequence>MATVKSRCRPSALVFAAGAFALATTACGSGAVPSSVAQTPAATAACPTASPEDGGTPEWTLPGATGSVAVTGSTDTAAPAVSVSPPFSVTETQVHTLQPGTGPVVADTATVSVCYMGVNGRDGSVFDSSYQRGAPVDFPLDGVVPGFQKAIAGQTVGSTVAVAMTSADGYPQGQPGAGILPGDSLIFAIKILGASS</sequence>
<keyword evidence="3 4" id="KW-0413">Isomerase</keyword>
<evidence type="ECO:0000313" key="8">
    <source>
        <dbReference type="EMBL" id="VEG55094.1"/>
    </source>
</evidence>
<accession>A0A448IRW6</accession>
<name>A0A448IRW6_MYCAU</name>
<comment type="catalytic activity">
    <reaction evidence="1 4 5">
        <text>[protein]-peptidylproline (omega=180) = [protein]-peptidylproline (omega=0)</text>
        <dbReference type="Rhea" id="RHEA:16237"/>
        <dbReference type="Rhea" id="RHEA-COMP:10747"/>
        <dbReference type="Rhea" id="RHEA-COMP:10748"/>
        <dbReference type="ChEBI" id="CHEBI:83833"/>
        <dbReference type="ChEBI" id="CHEBI:83834"/>
        <dbReference type="EC" id="5.2.1.8"/>
    </reaction>
</comment>
<dbReference type="PROSITE" id="PS50059">
    <property type="entry name" value="FKBP_PPIASE"/>
    <property type="match status" value="1"/>
</dbReference>
<protein>
    <recommendedName>
        <fullName evidence="5">Peptidyl-prolyl cis-trans isomerase</fullName>
        <ecNumber evidence="5">5.2.1.8</ecNumber>
    </recommendedName>
</protein>
<evidence type="ECO:0000256" key="4">
    <source>
        <dbReference type="PROSITE-ProRule" id="PRU00277"/>
    </source>
</evidence>
<gene>
    <name evidence="8" type="primary">fklB</name>
    <name evidence="8" type="ORF">NCTC10437_02813</name>
</gene>
<dbReference type="PROSITE" id="PS51257">
    <property type="entry name" value="PROKAR_LIPOPROTEIN"/>
    <property type="match status" value="1"/>
</dbReference>
<evidence type="ECO:0000256" key="5">
    <source>
        <dbReference type="RuleBase" id="RU003915"/>
    </source>
</evidence>
<dbReference type="InterPro" id="IPR046357">
    <property type="entry name" value="PPIase_dom_sf"/>
</dbReference>
<evidence type="ECO:0000256" key="3">
    <source>
        <dbReference type="ARBA" id="ARBA00023235"/>
    </source>
</evidence>
<dbReference type="EC" id="5.2.1.8" evidence="5"/>
<feature type="signal peptide" evidence="6">
    <location>
        <begin position="1"/>
        <end position="31"/>
    </location>
</feature>
<dbReference type="Gene3D" id="3.10.50.40">
    <property type="match status" value="1"/>
</dbReference>
<dbReference type="Pfam" id="PF00254">
    <property type="entry name" value="FKBP_C"/>
    <property type="match status" value="1"/>
</dbReference>
<organism evidence="8 9">
    <name type="scientific">Mycolicibacterium aurum</name>
    <name type="common">Mycobacterium aurum</name>
    <dbReference type="NCBI Taxonomy" id="1791"/>
    <lineage>
        <taxon>Bacteria</taxon>
        <taxon>Bacillati</taxon>
        <taxon>Actinomycetota</taxon>
        <taxon>Actinomycetes</taxon>
        <taxon>Mycobacteriales</taxon>
        <taxon>Mycobacteriaceae</taxon>
        <taxon>Mycolicibacterium</taxon>
    </lineage>
</organism>
<keyword evidence="9" id="KW-1185">Reference proteome</keyword>